<dbReference type="EMBL" id="MTKT01004609">
    <property type="protein sequence ID" value="OWM70642.1"/>
    <property type="molecule type" value="Genomic_DNA"/>
</dbReference>
<proteinExistence type="predicted"/>
<dbReference type="GO" id="GO:0003723">
    <property type="term" value="F:RNA binding"/>
    <property type="evidence" value="ECO:0007669"/>
    <property type="project" value="InterPro"/>
</dbReference>
<name>A0A218WF03_PUNGR</name>
<dbReference type="InterPro" id="IPR011990">
    <property type="entry name" value="TPR-like_helical_dom_sf"/>
</dbReference>
<dbReference type="AlphaFoldDB" id="A0A218WF03"/>
<evidence type="ECO:0000313" key="4">
    <source>
        <dbReference type="Proteomes" id="UP000197138"/>
    </source>
</evidence>
<comment type="caution">
    <text evidence="3">The sequence shown here is derived from an EMBL/GenBank/DDBJ whole genome shotgun (WGS) entry which is preliminary data.</text>
</comment>
<dbReference type="Gene3D" id="1.25.40.10">
    <property type="entry name" value="Tetratricopeptide repeat domain"/>
    <property type="match status" value="3"/>
</dbReference>
<dbReference type="InterPro" id="IPR002885">
    <property type="entry name" value="PPR_rpt"/>
</dbReference>
<organism evidence="3 4">
    <name type="scientific">Punica granatum</name>
    <name type="common">Pomegranate</name>
    <dbReference type="NCBI Taxonomy" id="22663"/>
    <lineage>
        <taxon>Eukaryota</taxon>
        <taxon>Viridiplantae</taxon>
        <taxon>Streptophyta</taxon>
        <taxon>Embryophyta</taxon>
        <taxon>Tracheophyta</taxon>
        <taxon>Spermatophyta</taxon>
        <taxon>Magnoliopsida</taxon>
        <taxon>eudicotyledons</taxon>
        <taxon>Gunneridae</taxon>
        <taxon>Pentapetalae</taxon>
        <taxon>rosids</taxon>
        <taxon>malvids</taxon>
        <taxon>Myrtales</taxon>
        <taxon>Lythraceae</taxon>
        <taxon>Punica</taxon>
    </lineage>
</organism>
<dbReference type="Proteomes" id="UP000197138">
    <property type="component" value="Unassembled WGS sequence"/>
</dbReference>
<feature type="repeat" description="PPR" evidence="2">
    <location>
        <begin position="435"/>
        <end position="469"/>
    </location>
</feature>
<dbReference type="InterPro" id="IPR046960">
    <property type="entry name" value="PPR_At4g14850-like_plant"/>
</dbReference>
<evidence type="ECO:0000256" key="1">
    <source>
        <dbReference type="ARBA" id="ARBA00022737"/>
    </source>
</evidence>
<dbReference type="Pfam" id="PF20431">
    <property type="entry name" value="E_motif"/>
    <property type="match status" value="1"/>
</dbReference>
<feature type="repeat" description="PPR" evidence="2">
    <location>
        <begin position="46"/>
        <end position="80"/>
    </location>
</feature>
<dbReference type="Pfam" id="PF01535">
    <property type="entry name" value="PPR"/>
    <property type="match status" value="3"/>
</dbReference>
<sequence>MNVHAHVLKTGVDAYVYISSALIGLYCKCGNTRARRLVFDSVASKDEFYWNSMISGYNLNGQMEEAEKLFQIAPTRGNITWNSIISGYMEIGQFVEVSEVMNRMLLSGEVLSEMTFSSVLSACSRTASLKKGKNSHGKAIKLGFVGDVHEQTLLAVLFACSHSGLRAGHHDLLSNMYASRGKWDEKMNVKRLMRGKVLTKSGGSSWIEFDEAFEVVNRMLLSGEVLNEITFLSVLSACSSTASFEMGKNCHAKAIKLGFLGYVYVGTGLTDMYAKCGEMISSRKVFNWMPERDEFSWTVMIHGLAKNGFAEESIELFEEMERTSSITPNALTFSTVLFACSHPGLVDKGLALFNSMETRYGVKPNARHYTCVVNMLSRSGRLSEAEAFIESMPVLANGAFSSYAALLSACLKLGDGEVAERTAKKFLELADNKNSAAGHVVLSNMYASLGKWDEALNVRRLMREKGLKKCGGRSWIKV</sequence>
<keyword evidence="1" id="KW-0677">Repeat</keyword>
<dbReference type="Pfam" id="PF13041">
    <property type="entry name" value="PPR_2"/>
    <property type="match status" value="1"/>
</dbReference>
<evidence type="ECO:0000256" key="2">
    <source>
        <dbReference type="PROSITE-ProRule" id="PRU00708"/>
    </source>
</evidence>
<dbReference type="FunFam" id="1.25.40.10:FF:000090">
    <property type="entry name" value="Pentatricopeptide repeat-containing protein, chloroplastic"/>
    <property type="match status" value="1"/>
</dbReference>
<feature type="repeat" description="PPR" evidence="2">
    <location>
        <begin position="293"/>
        <end position="327"/>
    </location>
</feature>
<dbReference type="PANTHER" id="PTHR47926:SF419">
    <property type="entry name" value="(WILD MALAYSIAN BANANA) HYPOTHETICAL PROTEIN"/>
    <property type="match status" value="1"/>
</dbReference>
<evidence type="ECO:0008006" key="5">
    <source>
        <dbReference type="Google" id="ProtNLM"/>
    </source>
</evidence>
<dbReference type="NCBIfam" id="TIGR00756">
    <property type="entry name" value="PPR"/>
    <property type="match status" value="3"/>
</dbReference>
<dbReference type="SUPFAM" id="SSF48452">
    <property type="entry name" value="TPR-like"/>
    <property type="match status" value="1"/>
</dbReference>
<accession>A0A218WF03</accession>
<dbReference type="InterPro" id="IPR046848">
    <property type="entry name" value="E_motif"/>
</dbReference>
<dbReference type="GO" id="GO:0009451">
    <property type="term" value="P:RNA modification"/>
    <property type="evidence" value="ECO:0007669"/>
    <property type="project" value="InterPro"/>
</dbReference>
<evidence type="ECO:0000313" key="3">
    <source>
        <dbReference type="EMBL" id="OWM70642.1"/>
    </source>
</evidence>
<reference evidence="4" key="1">
    <citation type="journal article" date="2017" name="Plant J.">
        <title>The pomegranate (Punica granatum L.) genome and the genomics of punicalagin biosynthesis.</title>
        <authorList>
            <person name="Qin G."/>
            <person name="Xu C."/>
            <person name="Ming R."/>
            <person name="Tang H."/>
            <person name="Guyot R."/>
            <person name="Kramer E.M."/>
            <person name="Hu Y."/>
            <person name="Yi X."/>
            <person name="Qi Y."/>
            <person name="Xu X."/>
            <person name="Gao Z."/>
            <person name="Pan H."/>
            <person name="Jian J."/>
            <person name="Tian Y."/>
            <person name="Yue Z."/>
            <person name="Xu Y."/>
        </authorList>
    </citation>
    <scope>NUCLEOTIDE SEQUENCE [LARGE SCALE GENOMIC DNA]</scope>
    <source>
        <strain evidence="4">cv. Dabenzi</strain>
    </source>
</reference>
<protein>
    <recommendedName>
        <fullName evidence="5">Pentatricopeptide repeat-containing protein</fullName>
    </recommendedName>
</protein>
<dbReference type="PROSITE" id="PS51375">
    <property type="entry name" value="PPR"/>
    <property type="match status" value="3"/>
</dbReference>
<gene>
    <name evidence="3" type="ORF">CDL15_Pgr014315</name>
</gene>
<dbReference type="PANTHER" id="PTHR47926">
    <property type="entry name" value="PENTATRICOPEPTIDE REPEAT-CONTAINING PROTEIN"/>
    <property type="match status" value="1"/>
</dbReference>